<dbReference type="KEGG" id="aer:AERYTH_06460"/>
<keyword evidence="3" id="KW-0227">DNA damage</keyword>
<dbReference type="PANTHER" id="PTHR13604">
    <property type="entry name" value="DC12-RELATED"/>
    <property type="match status" value="1"/>
</dbReference>
<evidence type="ECO:0000313" key="10">
    <source>
        <dbReference type="Proteomes" id="UP000067689"/>
    </source>
</evidence>
<dbReference type="GO" id="GO:0106300">
    <property type="term" value="P:protein-DNA covalent cross-linking repair"/>
    <property type="evidence" value="ECO:0007669"/>
    <property type="project" value="InterPro"/>
</dbReference>
<organism evidence="9 10">
    <name type="scientific">Aeromicrobium erythreum</name>
    <dbReference type="NCBI Taxonomy" id="2041"/>
    <lineage>
        <taxon>Bacteria</taxon>
        <taxon>Bacillati</taxon>
        <taxon>Actinomycetota</taxon>
        <taxon>Actinomycetes</taxon>
        <taxon>Propionibacteriales</taxon>
        <taxon>Nocardioidaceae</taxon>
        <taxon>Aeromicrobium</taxon>
    </lineage>
</organism>
<reference evidence="9 10" key="1">
    <citation type="journal article" date="1991" name="Int. J. Syst. Bacteriol.">
        <title>Description of the erythromycin-producing bacterium Arthrobacter sp. strain NRRL B-3381 as Aeromicrobium erythreum gen. nov., sp. nov.</title>
        <authorList>
            <person name="Miller E.S."/>
            <person name="Woese C.R."/>
            <person name="Brenner S."/>
        </authorList>
    </citation>
    <scope>NUCLEOTIDE SEQUENCE [LARGE SCALE GENOMIC DNA]</scope>
    <source>
        <strain evidence="9 10">AR18</strain>
    </source>
</reference>
<keyword evidence="4 8" id="KW-0378">Hydrolase</keyword>
<evidence type="ECO:0000256" key="5">
    <source>
        <dbReference type="ARBA" id="ARBA00023124"/>
    </source>
</evidence>
<dbReference type="GO" id="GO:0003697">
    <property type="term" value="F:single-stranded DNA binding"/>
    <property type="evidence" value="ECO:0007669"/>
    <property type="project" value="InterPro"/>
</dbReference>
<dbReference type="AlphaFoldDB" id="A0A0U4D848"/>
<keyword evidence="10" id="KW-1185">Reference proteome</keyword>
<dbReference type="InterPro" id="IPR003738">
    <property type="entry name" value="SRAP"/>
</dbReference>
<dbReference type="Pfam" id="PF02586">
    <property type="entry name" value="SRAP"/>
    <property type="match status" value="1"/>
</dbReference>
<dbReference type="OrthoDB" id="9782620at2"/>
<protein>
    <recommendedName>
        <fullName evidence="8">Abasic site processing protein</fullName>
        <ecNumber evidence="8">3.4.-.-</ecNumber>
    </recommendedName>
</protein>
<gene>
    <name evidence="9" type="ORF">AERYTH_06460</name>
</gene>
<dbReference type="Gene3D" id="3.90.1680.10">
    <property type="entry name" value="SOS response associated peptidase-like"/>
    <property type="match status" value="1"/>
</dbReference>
<keyword evidence="7" id="KW-0456">Lyase</keyword>
<evidence type="ECO:0000256" key="1">
    <source>
        <dbReference type="ARBA" id="ARBA00008136"/>
    </source>
</evidence>
<dbReference type="STRING" id="2041.AERYTH_06460"/>
<dbReference type="PATRIC" id="fig|2041.4.peg.1355"/>
<evidence type="ECO:0000256" key="3">
    <source>
        <dbReference type="ARBA" id="ARBA00022763"/>
    </source>
</evidence>
<dbReference type="EMBL" id="CP011502">
    <property type="protein sequence ID" value="ALX04354.1"/>
    <property type="molecule type" value="Genomic_DNA"/>
</dbReference>
<dbReference type="InterPro" id="IPR036590">
    <property type="entry name" value="SRAP-like"/>
</dbReference>
<dbReference type="GO" id="GO:0006508">
    <property type="term" value="P:proteolysis"/>
    <property type="evidence" value="ECO:0007669"/>
    <property type="project" value="UniProtKB-KW"/>
</dbReference>
<evidence type="ECO:0000256" key="2">
    <source>
        <dbReference type="ARBA" id="ARBA00022670"/>
    </source>
</evidence>
<evidence type="ECO:0000256" key="8">
    <source>
        <dbReference type="RuleBase" id="RU364100"/>
    </source>
</evidence>
<accession>A0A0U4D848</accession>
<dbReference type="GO" id="GO:0008233">
    <property type="term" value="F:peptidase activity"/>
    <property type="evidence" value="ECO:0007669"/>
    <property type="project" value="UniProtKB-KW"/>
</dbReference>
<evidence type="ECO:0000256" key="6">
    <source>
        <dbReference type="ARBA" id="ARBA00023125"/>
    </source>
</evidence>
<keyword evidence="2 8" id="KW-0645">Protease</keyword>
<dbReference type="GO" id="GO:0016829">
    <property type="term" value="F:lyase activity"/>
    <property type="evidence" value="ECO:0007669"/>
    <property type="project" value="UniProtKB-KW"/>
</dbReference>
<dbReference type="PANTHER" id="PTHR13604:SF0">
    <property type="entry name" value="ABASIC SITE PROCESSING PROTEIN HMCES"/>
    <property type="match status" value="1"/>
</dbReference>
<dbReference type="SUPFAM" id="SSF143081">
    <property type="entry name" value="BB1717-like"/>
    <property type="match status" value="1"/>
</dbReference>
<dbReference type="EC" id="3.4.-.-" evidence="8"/>
<dbReference type="Proteomes" id="UP000067689">
    <property type="component" value="Chromosome"/>
</dbReference>
<comment type="similarity">
    <text evidence="1 8">Belongs to the SOS response-associated peptidase family.</text>
</comment>
<keyword evidence="5" id="KW-0190">Covalent protein-DNA linkage</keyword>
<sequence>MCGRYATTRTSAELDDAFAAGLGDGVELPAPDWNVAPTKQAPLVVGRRRDDADEAAPPRRELHAATWGLVPSWAKDRSIGNRMINARSETVAEKPAFRSAFARRRAIVPADGYYEWYAGEGPKAPKQPFYITAAGDGDARDVLALAGLYEFWRPSRDEPWLLTFTILTTSAEGADGLLHDRAPLLVRPEVRDTWLAPIARPAGELLDLLVPATPGRLEAWPVSTQVNNVRHNGPELVEPLPAE</sequence>
<keyword evidence="6" id="KW-0238">DNA-binding</keyword>
<name>A0A0U4D848_9ACTN</name>
<evidence type="ECO:0000313" key="9">
    <source>
        <dbReference type="EMBL" id="ALX04354.1"/>
    </source>
</evidence>
<evidence type="ECO:0000256" key="7">
    <source>
        <dbReference type="ARBA" id="ARBA00023239"/>
    </source>
</evidence>
<dbReference type="RefSeq" id="WP_067856159.1">
    <property type="nucleotide sequence ID" value="NZ_CP011502.1"/>
</dbReference>
<proteinExistence type="inferred from homology"/>
<evidence type="ECO:0000256" key="4">
    <source>
        <dbReference type="ARBA" id="ARBA00022801"/>
    </source>
</evidence>